<accession>A0A1C9W6B3</accession>
<dbReference type="KEGG" id="micc:AUP74_01220"/>
<proteinExistence type="predicted"/>
<dbReference type="AlphaFoldDB" id="A0A1C9W6B3"/>
<organism evidence="1 2">
    <name type="scientific">Microbulbifer aggregans</name>
    <dbReference type="NCBI Taxonomy" id="1769779"/>
    <lineage>
        <taxon>Bacteria</taxon>
        <taxon>Pseudomonadati</taxon>
        <taxon>Pseudomonadota</taxon>
        <taxon>Gammaproteobacteria</taxon>
        <taxon>Cellvibrionales</taxon>
        <taxon>Microbulbiferaceae</taxon>
        <taxon>Microbulbifer</taxon>
    </lineage>
</organism>
<sequence length="64" mass="7254">MAFITRFNFPRHWLSPSVQSNVVHQPGVPPVVRRSAMRAAVISMVMRSLCDFAGEVNERTEKPD</sequence>
<evidence type="ECO:0000313" key="2">
    <source>
        <dbReference type="Proteomes" id="UP000095672"/>
    </source>
</evidence>
<dbReference type="STRING" id="1769779.AUP74_01220"/>
<evidence type="ECO:0000313" key="1">
    <source>
        <dbReference type="EMBL" id="AOS96680.1"/>
    </source>
</evidence>
<protein>
    <submittedName>
        <fullName evidence="1">Uncharacterized protein</fullName>
    </submittedName>
</protein>
<reference evidence="2" key="1">
    <citation type="submission" date="2016-01" db="EMBL/GenBank/DDBJ databases">
        <title>Complete genome sequence of Microbulbifer sp. CCB-MM1, a halophile isolated from Matang Mangrove Forest, Perak.</title>
        <authorList>
            <person name="Moh T.H."/>
            <person name="Dinesh B."/>
            <person name="Lau N.-S."/>
            <person name="Go F."/>
            <person name="Alexander Chong S.-C."/>
        </authorList>
    </citation>
    <scope>NUCLEOTIDE SEQUENCE [LARGE SCALE GENOMIC DNA]</scope>
    <source>
        <strain evidence="2">CCB-MM1</strain>
    </source>
</reference>
<dbReference type="Proteomes" id="UP000095672">
    <property type="component" value="Chromosome"/>
</dbReference>
<name>A0A1C9W6B3_9GAMM</name>
<dbReference type="EMBL" id="CP014143">
    <property type="protein sequence ID" value="AOS96680.1"/>
    <property type="molecule type" value="Genomic_DNA"/>
</dbReference>
<gene>
    <name evidence="1" type="ORF">AUP74_01220</name>
</gene>
<keyword evidence="2" id="KW-1185">Reference proteome</keyword>